<feature type="domain" description="ABC transmembrane type-1" evidence="14">
    <location>
        <begin position="736"/>
        <end position="1022"/>
    </location>
</feature>
<dbReference type="EMBL" id="CAJVPV010001284">
    <property type="protein sequence ID" value="CAG8492585.1"/>
    <property type="molecule type" value="Genomic_DNA"/>
</dbReference>
<keyword evidence="16" id="KW-1185">Reference proteome</keyword>
<dbReference type="Pfam" id="PF00005">
    <property type="entry name" value="ABC_tran"/>
    <property type="match status" value="2"/>
</dbReference>
<dbReference type="SUPFAM" id="SSF52540">
    <property type="entry name" value="P-loop containing nucleoside triphosphate hydrolases"/>
    <property type="match status" value="2"/>
</dbReference>
<feature type="transmembrane region" description="Helical" evidence="12">
    <location>
        <begin position="957"/>
        <end position="981"/>
    </location>
</feature>
<gene>
    <name evidence="15" type="ORF">AMORRO_LOCUS2849</name>
</gene>
<evidence type="ECO:0000313" key="16">
    <source>
        <dbReference type="Proteomes" id="UP000789342"/>
    </source>
</evidence>
<dbReference type="SMART" id="SM00382">
    <property type="entry name" value="AAA"/>
    <property type="match status" value="2"/>
</dbReference>
<evidence type="ECO:0000256" key="2">
    <source>
        <dbReference type="ARBA" id="ARBA00007577"/>
    </source>
</evidence>
<dbReference type="CDD" id="cd03249">
    <property type="entry name" value="ABC_MTABC3_MDL1_MDL2"/>
    <property type="match status" value="2"/>
</dbReference>
<dbReference type="PANTHER" id="PTHR43394:SF27">
    <property type="entry name" value="ATP-DEPENDENT TRANSLOCASE ABCB1-LIKE"/>
    <property type="match status" value="1"/>
</dbReference>
<evidence type="ECO:0000256" key="11">
    <source>
        <dbReference type="SAM" id="MobiDB-lite"/>
    </source>
</evidence>
<dbReference type="FunFam" id="1.20.1560.10:FF:000009">
    <property type="entry name" value="ABC transporter B family member 1"/>
    <property type="match status" value="1"/>
</dbReference>
<feature type="transmembrane region" description="Helical" evidence="12">
    <location>
        <begin position="850"/>
        <end position="871"/>
    </location>
</feature>
<dbReference type="PROSITE" id="PS50929">
    <property type="entry name" value="ABC_TM1F"/>
    <property type="match status" value="2"/>
</dbReference>
<comment type="caution">
    <text evidence="15">The sequence shown here is derived from an EMBL/GenBank/DDBJ whole genome shotgun (WGS) entry which is preliminary data.</text>
</comment>
<accession>A0A9N8WKB5</accession>
<feature type="region of interest" description="Disordered" evidence="11">
    <location>
        <begin position="1"/>
        <end position="27"/>
    </location>
</feature>
<dbReference type="PANTHER" id="PTHR43394">
    <property type="entry name" value="ATP-DEPENDENT PERMEASE MDL1, MITOCHONDRIAL"/>
    <property type="match status" value="1"/>
</dbReference>
<dbReference type="GO" id="GO:0090374">
    <property type="term" value="P:oligopeptide export from mitochondrion"/>
    <property type="evidence" value="ECO:0007669"/>
    <property type="project" value="TreeGrafter"/>
</dbReference>
<dbReference type="FunFam" id="1.20.1560.10:FF:000102">
    <property type="entry name" value="ABC multidrug transporter Mdr1"/>
    <property type="match status" value="1"/>
</dbReference>
<proteinExistence type="inferred from homology"/>
<feature type="transmembrane region" description="Helical" evidence="12">
    <location>
        <begin position="732"/>
        <end position="756"/>
    </location>
</feature>
<dbReference type="GO" id="GO:0005743">
    <property type="term" value="C:mitochondrial inner membrane"/>
    <property type="evidence" value="ECO:0007669"/>
    <property type="project" value="TreeGrafter"/>
</dbReference>
<evidence type="ECO:0000256" key="10">
    <source>
        <dbReference type="ARBA" id="ARBA00023180"/>
    </source>
</evidence>
<dbReference type="Gene3D" id="1.20.1560.10">
    <property type="entry name" value="ABC transporter type 1, transmembrane domain"/>
    <property type="match status" value="1"/>
</dbReference>
<feature type="transmembrane region" description="Helical" evidence="12">
    <location>
        <begin position="113"/>
        <end position="138"/>
    </location>
</feature>
<feature type="transmembrane region" description="Helical" evidence="12">
    <location>
        <begin position="776"/>
        <end position="801"/>
    </location>
</feature>
<feature type="transmembrane region" description="Helical" evidence="12">
    <location>
        <begin position="292"/>
        <end position="316"/>
    </location>
</feature>
<comment type="similarity">
    <text evidence="2">Belongs to the ABC transporter superfamily. ABCB family. Multidrug resistance exporter (TC 3.A.1.201) subfamily.</text>
</comment>
<keyword evidence="6" id="KW-0547">Nucleotide-binding</keyword>
<dbReference type="GO" id="GO:0005524">
    <property type="term" value="F:ATP binding"/>
    <property type="evidence" value="ECO:0007669"/>
    <property type="project" value="UniProtKB-KW"/>
</dbReference>
<feature type="transmembrane region" description="Helical" evidence="12">
    <location>
        <begin position="63"/>
        <end position="87"/>
    </location>
</feature>
<evidence type="ECO:0000256" key="7">
    <source>
        <dbReference type="ARBA" id="ARBA00022840"/>
    </source>
</evidence>
<feature type="transmembrane region" description="Helical" evidence="12">
    <location>
        <begin position="993"/>
        <end position="1015"/>
    </location>
</feature>
<feature type="domain" description="ABC transporter" evidence="13">
    <location>
        <begin position="392"/>
        <end position="637"/>
    </location>
</feature>
<dbReference type="FunFam" id="3.40.50.300:FF:000251">
    <property type="entry name" value="ABC transporter B family member 19"/>
    <property type="match status" value="1"/>
</dbReference>
<protein>
    <submittedName>
        <fullName evidence="15">15641_t:CDS:1</fullName>
    </submittedName>
</protein>
<dbReference type="PROSITE" id="PS50893">
    <property type="entry name" value="ABC_TRANSPORTER_2"/>
    <property type="match status" value="2"/>
</dbReference>
<organism evidence="15 16">
    <name type="scientific">Acaulospora morrowiae</name>
    <dbReference type="NCBI Taxonomy" id="94023"/>
    <lineage>
        <taxon>Eukaryota</taxon>
        <taxon>Fungi</taxon>
        <taxon>Fungi incertae sedis</taxon>
        <taxon>Mucoromycota</taxon>
        <taxon>Glomeromycotina</taxon>
        <taxon>Glomeromycetes</taxon>
        <taxon>Diversisporales</taxon>
        <taxon>Acaulosporaceae</taxon>
        <taxon>Acaulospora</taxon>
    </lineage>
</organism>
<dbReference type="CDD" id="cd18577">
    <property type="entry name" value="ABC_6TM_Pgp_ABCB1_D1_like"/>
    <property type="match status" value="1"/>
</dbReference>
<evidence type="ECO:0000256" key="1">
    <source>
        <dbReference type="ARBA" id="ARBA00004651"/>
    </source>
</evidence>
<evidence type="ECO:0000256" key="8">
    <source>
        <dbReference type="ARBA" id="ARBA00022989"/>
    </source>
</evidence>
<feature type="domain" description="ABC transmembrane type-1" evidence="14">
    <location>
        <begin position="67"/>
        <end position="355"/>
    </location>
</feature>
<comment type="subcellular location">
    <subcellularLocation>
        <location evidence="1">Cell membrane</location>
        <topology evidence="1">Multi-pass membrane protein</topology>
    </subcellularLocation>
</comment>
<dbReference type="GO" id="GO:0016887">
    <property type="term" value="F:ATP hydrolysis activity"/>
    <property type="evidence" value="ECO:0007669"/>
    <property type="project" value="InterPro"/>
</dbReference>
<dbReference type="Pfam" id="PF00664">
    <property type="entry name" value="ABC_membrane"/>
    <property type="match status" value="2"/>
</dbReference>
<dbReference type="InterPro" id="IPR039421">
    <property type="entry name" value="Type_1_exporter"/>
</dbReference>
<feature type="compositionally biased region" description="Polar residues" evidence="11">
    <location>
        <begin position="1"/>
        <end position="20"/>
    </location>
</feature>
<dbReference type="GO" id="GO:0015421">
    <property type="term" value="F:ABC-type oligopeptide transporter activity"/>
    <property type="evidence" value="ECO:0007669"/>
    <property type="project" value="TreeGrafter"/>
</dbReference>
<evidence type="ECO:0000256" key="5">
    <source>
        <dbReference type="ARBA" id="ARBA00022692"/>
    </source>
</evidence>
<dbReference type="InterPro" id="IPR003439">
    <property type="entry name" value="ABC_transporter-like_ATP-bd"/>
</dbReference>
<dbReference type="PROSITE" id="PS00211">
    <property type="entry name" value="ABC_TRANSPORTER_1"/>
    <property type="match status" value="2"/>
</dbReference>
<dbReference type="InterPro" id="IPR017871">
    <property type="entry name" value="ABC_transporter-like_CS"/>
</dbReference>
<dbReference type="InterPro" id="IPR003593">
    <property type="entry name" value="AAA+_ATPase"/>
</dbReference>
<keyword evidence="10" id="KW-0325">Glycoprotein</keyword>
<evidence type="ECO:0000256" key="6">
    <source>
        <dbReference type="ARBA" id="ARBA00022741"/>
    </source>
</evidence>
<name>A0A9N8WKB5_9GLOM</name>
<evidence type="ECO:0000259" key="13">
    <source>
        <dbReference type="PROSITE" id="PS50893"/>
    </source>
</evidence>
<keyword evidence="7" id="KW-0067">ATP-binding</keyword>
<evidence type="ECO:0000256" key="3">
    <source>
        <dbReference type="ARBA" id="ARBA00022448"/>
    </source>
</evidence>
<dbReference type="InterPro" id="IPR011527">
    <property type="entry name" value="ABC1_TM_dom"/>
</dbReference>
<reference evidence="15" key="1">
    <citation type="submission" date="2021-06" db="EMBL/GenBank/DDBJ databases">
        <authorList>
            <person name="Kallberg Y."/>
            <person name="Tangrot J."/>
            <person name="Rosling A."/>
        </authorList>
    </citation>
    <scope>NUCLEOTIDE SEQUENCE</scope>
    <source>
        <strain evidence="15">CL551</strain>
    </source>
</reference>
<feature type="transmembrane region" description="Helical" evidence="12">
    <location>
        <begin position="216"/>
        <end position="239"/>
    </location>
</feature>
<keyword evidence="3" id="KW-0813">Transport</keyword>
<dbReference type="FunFam" id="3.40.50.300:FF:000302">
    <property type="entry name" value="ATP-binding cassette subfamily B member 5"/>
    <property type="match status" value="1"/>
</dbReference>
<keyword evidence="8 12" id="KW-1133">Transmembrane helix</keyword>
<dbReference type="SUPFAM" id="SSF90123">
    <property type="entry name" value="ABC transporter transmembrane region"/>
    <property type="match status" value="2"/>
</dbReference>
<dbReference type="Proteomes" id="UP000789342">
    <property type="component" value="Unassembled WGS sequence"/>
</dbReference>
<dbReference type="InterPro" id="IPR027417">
    <property type="entry name" value="P-loop_NTPase"/>
</dbReference>
<keyword evidence="4" id="KW-1003">Cell membrane</keyword>
<evidence type="ECO:0000256" key="12">
    <source>
        <dbReference type="SAM" id="Phobius"/>
    </source>
</evidence>
<evidence type="ECO:0000313" key="15">
    <source>
        <dbReference type="EMBL" id="CAG8492585.1"/>
    </source>
</evidence>
<evidence type="ECO:0000256" key="9">
    <source>
        <dbReference type="ARBA" id="ARBA00023136"/>
    </source>
</evidence>
<evidence type="ECO:0000259" key="14">
    <source>
        <dbReference type="PROSITE" id="PS50929"/>
    </source>
</evidence>
<dbReference type="GO" id="GO:0005886">
    <property type="term" value="C:plasma membrane"/>
    <property type="evidence" value="ECO:0007669"/>
    <property type="project" value="UniProtKB-SubCell"/>
</dbReference>
<sequence>MNEQQVTSMQSESSNTSTTIRVDENEGGLLDPTHEEIVKAQTHIEETKISYFQLYSFATKKDWVIMIVGLAFSGAAGATMPLMTVIFGKMIDYFTYYQIGIITADYFSDRVNYYSLVFIYLAIVTFFSTYFYMAAWVYTGERITRQIRERYLRAILRQNIAYFDKLGAGEVTTRITSDTHLIQDGISEKFSLAFQYAAQFISAFIIAFTTSWKMTLVISCVIPLIAITSGIMNTLTAVFMKRSLDLYSLAGTIAEEAISSVRTAVAFGSQKKLSGLYESHLKSAKVEGRKRAILSGTTLGAIFFIIYCTYSLAFWFGSRLIIDKELTPGKVVNVFFAVLIGAFSLGNIAPDLQAFGFASGAGSKIFETINRVPTIDIASEDGEKPEVFNGHIQLKDVSFIYPARPDQKTLNHVTLDIEPGTTVALVGSSGSGKSTIISLVLRFYDTVSGEVLIDGRDIKSLNLRWLRRQFSLVSQEPVLFNTTIAENVAHGLIGSKYENLPEEKKREMIEQACIMANAHGFIKKLPDQYETIVGERGFLLSGGQKQRIAIARAVIKDPKVLLLDEATSALDTRSEGIVQDALDKASKNRTTIVIAHRLSTIRNATKIVVMNQGVIVEIGTHDELMAKNGAYSKLVEAQRIQLFKEAEKNPEVLNSSMIPQEDEDVLLPSRSKEEVIIPEEDYLIDRVITNKSVSSAILSRRQADIEAGTKYDYEYTTWELIKKVAKINRPEFPIMLAGLFAAIVCGCVYPVFAIIFAHIIESFSKPPDQLRHDASFWALMFIVIAVVTLICNFIQGAAFGFSGENLIQRVRSMSFASILRQDISFFDEEKNNVGTLTSSLSLDATHVNGLAGTTLGTLLQVSTTVIAGLIIGLSVGWKLTLVCMCCIPVLIGSGALRMKMLNGFQQKTKKSYEESAQVACEGAANIRTVASLTREEDLWNIYHHKLDEPMKQGFNNAFLASIVFAFAQCAMFLTNALAFWYGSKLFMSGEYDLLKMFVVFMAVIFGSISAGRVFAFAPDMVKAKSAAASIISLIERTPTIDTWSQSGQRLDEIEGLIEFDDVHFRYPTRPHVPVLRGLNIEIKPGQFAALVGPSGCGKSTTIGLIERFYQLTGGKVTIDGIDISTININNLREHIALVSQEPSLYNMTIRENILFGCRPEQNPTQEDIERVCRESNIHDFITGLAEGYDTPVGGKGTQLSGGQKQRIAIARALIRNPKILLLDEATSALDSESEKVVQEALDKAAMGRTTLAIAHRLSTIQNADVIFVIKDGKVAEKGTHQELIAQKGIYCTMVQEQHLGGDSS</sequence>
<dbReference type="CDD" id="cd18578">
    <property type="entry name" value="ABC_6TM_Pgp_ABCB1_D2_like"/>
    <property type="match status" value="1"/>
</dbReference>
<dbReference type="InterPro" id="IPR036640">
    <property type="entry name" value="ABC1_TM_sf"/>
</dbReference>
<keyword evidence="5 12" id="KW-0812">Transmembrane</keyword>
<evidence type="ECO:0000256" key="4">
    <source>
        <dbReference type="ARBA" id="ARBA00022475"/>
    </source>
</evidence>
<dbReference type="Gene3D" id="3.40.50.300">
    <property type="entry name" value="P-loop containing nucleotide triphosphate hydrolases"/>
    <property type="match status" value="2"/>
</dbReference>
<keyword evidence="9 12" id="KW-0472">Membrane</keyword>
<feature type="transmembrane region" description="Helical" evidence="12">
    <location>
        <begin position="331"/>
        <end position="349"/>
    </location>
</feature>
<feature type="domain" description="ABC transporter" evidence="13">
    <location>
        <begin position="1057"/>
        <end position="1296"/>
    </location>
</feature>
<dbReference type="OrthoDB" id="6500128at2759"/>